<dbReference type="EMBL" id="VSRR010010361">
    <property type="protein sequence ID" value="MPC51712.1"/>
    <property type="molecule type" value="Genomic_DNA"/>
</dbReference>
<dbReference type="AlphaFoldDB" id="A0A5B7FYN5"/>
<keyword evidence="2" id="KW-1185">Reference proteome</keyword>
<accession>A0A5B7FYN5</accession>
<evidence type="ECO:0000313" key="2">
    <source>
        <dbReference type="Proteomes" id="UP000324222"/>
    </source>
</evidence>
<evidence type="ECO:0000313" key="1">
    <source>
        <dbReference type="EMBL" id="MPC51712.1"/>
    </source>
</evidence>
<dbReference type="Proteomes" id="UP000324222">
    <property type="component" value="Unassembled WGS sequence"/>
</dbReference>
<gene>
    <name evidence="1" type="ORF">E2C01_045564</name>
</gene>
<evidence type="ECO:0008006" key="3">
    <source>
        <dbReference type="Google" id="ProtNLM"/>
    </source>
</evidence>
<reference evidence="1 2" key="1">
    <citation type="submission" date="2019-05" db="EMBL/GenBank/DDBJ databases">
        <title>Another draft genome of Portunus trituberculatus and its Hox gene families provides insights of decapod evolution.</title>
        <authorList>
            <person name="Jeong J.-H."/>
            <person name="Song I."/>
            <person name="Kim S."/>
            <person name="Choi T."/>
            <person name="Kim D."/>
            <person name="Ryu S."/>
            <person name="Kim W."/>
        </authorList>
    </citation>
    <scope>NUCLEOTIDE SEQUENCE [LARGE SCALE GENOMIC DNA]</scope>
    <source>
        <tissue evidence="1">Muscle</tissue>
    </source>
</reference>
<organism evidence="1 2">
    <name type="scientific">Portunus trituberculatus</name>
    <name type="common">Swimming crab</name>
    <name type="synonym">Neptunus trituberculatus</name>
    <dbReference type="NCBI Taxonomy" id="210409"/>
    <lineage>
        <taxon>Eukaryota</taxon>
        <taxon>Metazoa</taxon>
        <taxon>Ecdysozoa</taxon>
        <taxon>Arthropoda</taxon>
        <taxon>Crustacea</taxon>
        <taxon>Multicrustacea</taxon>
        <taxon>Malacostraca</taxon>
        <taxon>Eumalacostraca</taxon>
        <taxon>Eucarida</taxon>
        <taxon>Decapoda</taxon>
        <taxon>Pleocyemata</taxon>
        <taxon>Brachyura</taxon>
        <taxon>Eubrachyura</taxon>
        <taxon>Portunoidea</taxon>
        <taxon>Portunidae</taxon>
        <taxon>Portuninae</taxon>
        <taxon>Portunus</taxon>
    </lineage>
</organism>
<sequence>MSTCETFNHTLRNFKGLGLPDPRDRTPPSVRVSFLALYLARPQVNHGKQGGGRYQRRLTRS</sequence>
<comment type="caution">
    <text evidence="1">The sequence shown here is derived from an EMBL/GenBank/DDBJ whole genome shotgun (WGS) entry which is preliminary data.</text>
</comment>
<protein>
    <recommendedName>
        <fullName evidence="3">Transposase</fullName>
    </recommendedName>
</protein>
<proteinExistence type="predicted"/>
<name>A0A5B7FYN5_PORTR</name>